<gene>
    <name evidence="9" type="ORF">GMARGA_LOCUS39877</name>
</gene>
<dbReference type="PANTHER" id="PTHR10642">
    <property type="entry name" value="RIBONUCLEASE H1"/>
    <property type="match status" value="1"/>
</dbReference>
<protein>
    <recommendedName>
        <fullName evidence="3">ribonuclease H</fullName>
        <ecNumber evidence="3">3.1.26.4</ecNumber>
    </recommendedName>
</protein>
<dbReference type="EC" id="3.1.26.4" evidence="3"/>
<proteinExistence type="inferred from homology"/>
<reference evidence="9 10" key="1">
    <citation type="submission" date="2021-06" db="EMBL/GenBank/DDBJ databases">
        <authorList>
            <person name="Kallberg Y."/>
            <person name="Tangrot J."/>
            <person name="Rosling A."/>
        </authorList>
    </citation>
    <scope>NUCLEOTIDE SEQUENCE [LARGE SCALE GENOMIC DNA]</scope>
    <source>
        <strain evidence="9 10">120-4 pot B 10/14</strain>
    </source>
</reference>
<keyword evidence="10" id="KW-1185">Reference proteome</keyword>
<keyword evidence="7" id="KW-0378">Hydrolase</keyword>
<dbReference type="Proteomes" id="UP000789901">
    <property type="component" value="Unassembled WGS sequence"/>
</dbReference>
<dbReference type="EMBL" id="CAJVQB010097872">
    <property type="protein sequence ID" value="CAG8849773.1"/>
    <property type="molecule type" value="Genomic_DNA"/>
</dbReference>
<evidence type="ECO:0000259" key="8">
    <source>
        <dbReference type="PROSITE" id="PS50879"/>
    </source>
</evidence>
<evidence type="ECO:0000256" key="7">
    <source>
        <dbReference type="ARBA" id="ARBA00022801"/>
    </source>
</evidence>
<dbReference type="Pfam" id="PF00075">
    <property type="entry name" value="RNase_H"/>
    <property type="match status" value="1"/>
</dbReference>
<dbReference type="PANTHER" id="PTHR10642:SF26">
    <property type="entry name" value="RIBONUCLEASE H1"/>
    <property type="match status" value="1"/>
</dbReference>
<dbReference type="PROSITE" id="PS50879">
    <property type="entry name" value="RNASE_H_1"/>
    <property type="match status" value="1"/>
</dbReference>
<comment type="similarity">
    <text evidence="2">Belongs to the RNase H family.</text>
</comment>
<evidence type="ECO:0000256" key="1">
    <source>
        <dbReference type="ARBA" id="ARBA00000077"/>
    </source>
</evidence>
<evidence type="ECO:0000313" key="10">
    <source>
        <dbReference type="Proteomes" id="UP000789901"/>
    </source>
</evidence>
<organism evidence="9 10">
    <name type="scientific">Gigaspora margarita</name>
    <dbReference type="NCBI Taxonomy" id="4874"/>
    <lineage>
        <taxon>Eukaryota</taxon>
        <taxon>Fungi</taxon>
        <taxon>Fungi incertae sedis</taxon>
        <taxon>Mucoromycota</taxon>
        <taxon>Glomeromycotina</taxon>
        <taxon>Glomeromycetes</taxon>
        <taxon>Diversisporales</taxon>
        <taxon>Gigasporaceae</taxon>
        <taxon>Gigaspora</taxon>
    </lineage>
</organism>
<evidence type="ECO:0000256" key="3">
    <source>
        <dbReference type="ARBA" id="ARBA00012180"/>
    </source>
</evidence>
<keyword evidence="4" id="KW-0540">Nuclease</keyword>
<keyword evidence="5" id="KW-0479">Metal-binding</keyword>
<dbReference type="CDD" id="cd09280">
    <property type="entry name" value="RNase_HI_eukaryote_like"/>
    <property type="match status" value="1"/>
</dbReference>
<dbReference type="Gene3D" id="3.30.420.10">
    <property type="entry name" value="Ribonuclease H-like superfamily/Ribonuclease H"/>
    <property type="match status" value="1"/>
</dbReference>
<evidence type="ECO:0000256" key="4">
    <source>
        <dbReference type="ARBA" id="ARBA00022722"/>
    </source>
</evidence>
<dbReference type="InterPro" id="IPR002156">
    <property type="entry name" value="RNaseH_domain"/>
</dbReference>
<keyword evidence="6" id="KW-0255">Endonuclease</keyword>
<dbReference type="InterPro" id="IPR050092">
    <property type="entry name" value="RNase_H"/>
</dbReference>
<name>A0ABN7X749_GIGMA</name>
<accession>A0ABN7X749</accession>
<evidence type="ECO:0000256" key="6">
    <source>
        <dbReference type="ARBA" id="ARBA00022759"/>
    </source>
</evidence>
<comment type="caution">
    <text evidence="9">The sequence shown here is derived from an EMBL/GenBank/DDBJ whole genome shotgun (WGS) entry which is preliminary data.</text>
</comment>
<evidence type="ECO:0000313" key="9">
    <source>
        <dbReference type="EMBL" id="CAG8849773.1"/>
    </source>
</evidence>
<dbReference type="InterPro" id="IPR012337">
    <property type="entry name" value="RNaseH-like_sf"/>
</dbReference>
<feature type="domain" description="RNase H type-1" evidence="8">
    <location>
        <begin position="1"/>
        <end position="126"/>
    </location>
</feature>
<dbReference type="InterPro" id="IPR036397">
    <property type="entry name" value="RNaseH_sf"/>
</dbReference>
<dbReference type="SUPFAM" id="SSF53098">
    <property type="entry name" value="Ribonuclease H-like"/>
    <property type="match status" value="1"/>
</dbReference>
<evidence type="ECO:0000256" key="5">
    <source>
        <dbReference type="ARBA" id="ARBA00022723"/>
    </source>
</evidence>
<feature type="non-terminal residue" evidence="9">
    <location>
        <position position="1"/>
    </location>
</feature>
<evidence type="ECO:0000256" key="2">
    <source>
        <dbReference type="ARBA" id="ARBA00005300"/>
    </source>
</evidence>
<sequence length="148" mass="16946">TDGYCENNGKKNALASIGVFFADNDPKNLSERLLGERQTNNHAELYAAIRALEIVNNEEDIIIFTDSTYVINCCNIRNLLKNFDLVNRLNDLLKERKGKSIFKHVRGHSGIYENEQANKLAYLGSKKSHVKEFNFSVSKLTIKEYFNQ</sequence>
<comment type="catalytic activity">
    <reaction evidence="1">
        <text>Endonucleolytic cleavage to 5'-phosphomonoester.</text>
        <dbReference type="EC" id="3.1.26.4"/>
    </reaction>
</comment>